<keyword evidence="1" id="KW-1133">Transmembrane helix</keyword>
<keyword evidence="1" id="KW-0472">Membrane</keyword>
<evidence type="ECO:0000313" key="2">
    <source>
        <dbReference type="EMBL" id="MBX47700.1"/>
    </source>
</evidence>
<name>A0A2P2NYY2_RHIMU</name>
<organism evidence="2">
    <name type="scientific">Rhizophora mucronata</name>
    <name type="common">Asiatic mangrove</name>
    <dbReference type="NCBI Taxonomy" id="61149"/>
    <lineage>
        <taxon>Eukaryota</taxon>
        <taxon>Viridiplantae</taxon>
        <taxon>Streptophyta</taxon>
        <taxon>Embryophyta</taxon>
        <taxon>Tracheophyta</taxon>
        <taxon>Spermatophyta</taxon>
        <taxon>Magnoliopsida</taxon>
        <taxon>eudicotyledons</taxon>
        <taxon>Gunneridae</taxon>
        <taxon>Pentapetalae</taxon>
        <taxon>rosids</taxon>
        <taxon>fabids</taxon>
        <taxon>Malpighiales</taxon>
        <taxon>Rhizophoraceae</taxon>
        <taxon>Rhizophora</taxon>
    </lineage>
</organism>
<keyword evidence="1" id="KW-0812">Transmembrane</keyword>
<evidence type="ECO:0000256" key="1">
    <source>
        <dbReference type="SAM" id="Phobius"/>
    </source>
</evidence>
<feature type="transmembrane region" description="Helical" evidence="1">
    <location>
        <begin position="6"/>
        <end position="24"/>
    </location>
</feature>
<proteinExistence type="predicted"/>
<accession>A0A2P2NYY2</accession>
<reference evidence="2" key="1">
    <citation type="submission" date="2018-02" db="EMBL/GenBank/DDBJ databases">
        <title>Rhizophora mucronata_Transcriptome.</title>
        <authorList>
            <person name="Meera S.P."/>
            <person name="Sreeshan A."/>
            <person name="Augustine A."/>
        </authorList>
    </citation>
    <scope>NUCLEOTIDE SEQUENCE</scope>
    <source>
        <tissue evidence="2">Leaf</tissue>
    </source>
</reference>
<dbReference type="AlphaFoldDB" id="A0A2P2NYY2"/>
<dbReference type="EMBL" id="GGEC01067216">
    <property type="protein sequence ID" value="MBX47700.1"/>
    <property type="molecule type" value="Transcribed_RNA"/>
</dbReference>
<protein>
    <submittedName>
        <fullName evidence="2">Uncharacterized protein</fullName>
    </submittedName>
</protein>
<sequence>MENKLTLTMWCSCPGLMLSIGLLMQQGKKKKSRRKKIKEKHICSRESQQIYSKLTCLCGIKLQFKLFFTVK</sequence>